<feature type="domain" description="DUF58" evidence="1">
    <location>
        <begin position="47"/>
        <end position="256"/>
    </location>
</feature>
<dbReference type="OrthoDB" id="9776116at2"/>
<keyword evidence="3" id="KW-1185">Reference proteome</keyword>
<dbReference type="STRING" id="341036.SAMN05660649_01986"/>
<accession>A0A1I2ST08</accession>
<dbReference type="InterPro" id="IPR002881">
    <property type="entry name" value="DUF58"/>
</dbReference>
<organism evidence="2 3">
    <name type="scientific">Desulfotruncus arcticus DSM 17038</name>
    <dbReference type="NCBI Taxonomy" id="1121424"/>
    <lineage>
        <taxon>Bacteria</taxon>
        <taxon>Bacillati</taxon>
        <taxon>Bacillota</taxon>
        <taxon>Clostridia</taxon>
        <taxon>Eubacteriales</taxon>
        <taxon>Desulfallaceae</taxon>
        <taxon>Desulfotruncus</taxon>
    </lineage>
</organism>
<dbReference type="PANTHER" id="PTHR33608:SF7">
    <property type="entry name" value="DUF58 DOMAIN-CONTAINING PROTEIN"/>
    <property type="match status" value="1"/>
</dbReference>
<proteinExistence type="predicted"/>
<sequence>MVKNFLPDPGLISRLESYRLIRQRPVAGGYAGGRRSPVKGGAVEFADYREYAPGDEPRRVDWKTYARLGRLYVKEFLDERQDSVLFVVDTSASMDWGEGETHKGSYALQLAAALGVCVVYGNDRLSSVAGSLDQLAGNSQARRVSYPCSGRDSLPVFWNWLSETQFSGGTALKECLQTGIAAVPGATSLLVFSDLLDPPGVEEMLRLAAGRGMVCTLLHILAPGELEPPGEGEWTMQDMESGERVEVSLTPAALRAYRERLDEFFKKLDDSCRRWGVRRVSISSGKPLAETLFRHLPLNGILSKGT</sequence>
<evidence type="ECO:0000313" key="3">
    <source>
        <dbReference type="Proteomes" id="UP000199337"/>
    </source>
</evidence>
<dbReference type="InterPro" id="IPR036465">
    <property type="entry name" value="vWFA_dom_sf"/>
</dbReference>
<evidence type="ECO:0000259" key="1">
    <source>
        <dbReference type="Pfam" id="PF01882"/>
    </source>
</evidence>
<dbReference type="PANTHER" id="PTHR33608">
    <property type="entry name" value="BLL2464 PROTEIN"/>
    <property type="match status" value="1"/>
</dbReference>
<evidence type="ECO:0000313" key="2">
    <source>
        <dbReference type="EMBL" id="SFG55862.1"/>
    </source>
</evidence>
<dbReference type="Gene3D" id="3.40.50.410">
    <property type="entry name" value="von Willebrand factor, type A domain"/>
    <property type="match status" value="1"/>
</dbReference>
<dbReference type="EMBL" id="FOOX01000006">
    <property type="protein sequence ID" value="SFG55862.1"/>
    <property type="molecule type" value="Genomic_DNA"/>
</dbReference>
<gene>
    <name evidence="2" type="ORF">SAMN05660649_01986</name>
</gene>
<dbReference type="Proteomes" id="UP000199337">
    <property type="component" value="Unassembled WGS sequence"/>
</dbReference>
<dbReference type="RefSeq" id="WP_092471174.1">
    <property type="nucleotide sequence ID" value="NZ_FOOX01000006.1"/>
</dbReference>
<reference evidence="3" key="1">
    <citation type="submission" date="2016-10" db="EMBL/GenBank/DDBJ databases">
        <authorList>
            <person name="Varghese N."/>
            <person name="Submissions S."/>
        </authorList>
    </citation>
    <scope>NUCLEOTIDE SEQUENCE [LARGE SCALE GENOMIC DNA]</scope>
    <source>
        <strain evidence="3">DSM 17038</strain>
    </source>
</reference>
<dbReference type="Pfam" id="PF01882">
    <property type="entry name" value="DUF58"/>
    <property type="match status" value="1"/>
</dbReference>
<dbReference type="SUPFAM" id="SSF53300">
    <property type="entry name" value="vWA-like"/>
    <property type="match status" value="1"/>
</dbReference>
<protein>
    <recommendedName>
        <fullName evidence="1">DUF58 domain-containing protein</fullName>
    </recommendedName>
</protein>
<dbReference type="AlphaFoldDB" id="A0A1I2ST08"/>
<name>A0A1I2ST08_9FIRM</name>